<gene>
    <name evidence="1" type="ORF">MBHS_00594</name>
</gene>
<dbReference type="RefSeq" id="WP_103918781.1">
    <property type="nucleotide sequence ID" value="NZ_FMSV02000101.1"/>
</dbReference>
<dbReference type="EMBL" id="FMSV02000101">
    <property type="protein sequence ID" value="SEH04742.1"/>
    <property type="molecule type" value="Genomic_DNA"/>
</dbReference>
<dbReference type="AlphaFoldDB" id="A0A1H6F3T4"/>
<proteinExistence type="predicted"/>
<dbReference type="OrthoDB" id="9255605at2"/>
<sequence length="189" mass="22066">MGVPEKEYFSLTEIMKHWERSKIDEVTLLDYARKDILIYAVYLRDIGSHKYQRTEEDGVIRTTTRTTMKFVSSDYIYQPIRYLKADDARRILEAKEGEKIAVSVLYSSKERNKESGTGYLQAHYFEPKDLLVTIEERNRFEKEYGLRTGSKTEALWQWLSNDNNQKALKLIGGTFVTIGGAIVWYLNIS</sequence>
<protein>
    <submittedName>
        <fullName evidence="1">Uncharacterized protein</fullName>
    </submittedName>
</protein>
<evidence type="ECO:0000313" key="2">
    <source>
        <dbReference type="Proteomes" id="UP000236724"/>
    </source>
</evidence>
<organism evidence="1 2">
    <name type="scientific">Candidatus Venteria ishoeyi</name>
    <dbReference type="NCBI Taxonomy" id="1899563"/>
    <lineage>
        <taxon>Bacteria</taxon>
        <taxon>Pseudomonadati</taxon>
        <taxon>Pseudomonadota</taxon>
        <taxon>Gammaproteobacteria</taxon>
        <taxon>Thiotrichales</taxon>
        <taxon>Thiotrichaceae</taxon>
        <taxon>Venteria</taxon>
    </lineage>
</organism>
<evidence type="ECO:0000313" key="1">
    <source>
        <dbReference type="EMBL" id="SEH04742.1"/>
    </source>
</evidence>
<accession>A0A1H6F3T4</accession>
<reference evidence="1 2" key="1">
    <citation type="submission" date="2016-10" db="EMBL/GenBank/DDBJ databases">
        <authorList>
            <person name="de Groot N.N."/>
        </authorList>
    </citation>
    <scope>NUCLEOTIDE SEQUENCE [LARGE SCALE GENOMIC DNA]</scope>
    <source>
        <strain evidence="1">MBHS1</strain>
    </source>
</reference>
<keyword evidence="2" id="KW-1185">Reference proteome</keyword>
<name>A0A1H6F3T4_9GAMM</name>
<dbReference type="Proteomes" id="UP000236724">
    <property type="component" value="Unassembled WGS sequence"/>
</dbReference>